<reference evidence="1 2" key="1">
    <citation type="submission" date="2024-08" db="EMBL/GenBank/DDBJ databases">
        <authorList>
            <person name="Will J Nash"/>
            <person name="Angela Man"/>
            <person name="Seanna McTaggart"/>
            <person name="Kendall Baker"/>
            <person name="Tom Barker"/>
            <person name="Leah Catchpole"/>
            <person name="Alex Durrant"/>
            <person name="Karim Gharbi"/>
            <person name="Naomi Irish"/>
            <person name="Gemy Kaithakottil"/>
            <person name="Debby Ku"/>
            <person name="Aaliyah Providence"/>
            <person name="Felix Shaw"/>
            <person name="David Swarbreck"/>
            <person name="Chris Watkins"/>
            <person name="Ann M. McCartney"/>
            <person name="Giulio Formenti"/>
            <person name="Alice Mouton"/>
            <person name="Noel Vella"/>
            <person name="Bjorn M von Reumont"/>
            <person name="Adriana Vella"/>
            <person name="Wilfried Haerty"/>
        </authorList>
    </citation>
    <scope>NUCLEOTIDE SEQUENCE [LARGE SCALE GENOMIC DNA]</scope>
</reference>
<comment type="caution">
    <text evidence="1">The sequence shown here is derived from an EMBL/GenBank/DDBJ whole genome shotgun (WGS) entry which is preliminary data.</text>
</comment>
<evidence type="ECO:0000313" key="1">
    <source>
        <dbReference type="EMBL" id="CAL7935830.1"/>
    </source>
</evidence>
<dbReference type="Proteomes" id="UP001642520">
    <property type="component" value="Unassembled WGS sequence"/>
</dbReference>
<protein>
    <submittedName>
        <fullName evidence="1">Uncharacterized protein</fullName>
    </submittedName>
</protein>
<organism evidence="1 2">
    <name type="scientific">Xylocopa violacea</name>
    <name type="common">Violet carpenter bee</name>
    <name type="synonym">Apis violacea</name>
    <dbReference type="NCBI Taxonomy" id="135666"/>
    <lineage>
        <taxon>Eukaryota</taxon>
        <taxon>Metazoa</taxon>
        <taxon>Ecdysozoa</taxon>
        <taxon>Arthropoda</taxon>
        <taxon>Hexapoda</taxon>
        <taxon>Insecta</taxon>
        <taxon>Pterygota</taxon>
        <taxon>Neoptera</taxon>
        <taxon>Endopterygota</taxon>
        <taxon>Hymenoptera</taxon>
        <taxon>Apocrita</taxon>
        <taxon>Aculeata</taxon>
        <taxon>Apoidea</taxon>
        <taxon>Anthophila</taxon>
        <taxon>Apidae</taxon>
        <taxon>Xylocopa</taxon>
        <taxon>Xylocopa</taxon>
    </lineage>
</organism>
<keyword evidence="2" id="KW-1185">Reference proteome</keyword>
<name>A0ABP1N4C6_XYLVO</name>
<gene>
    <name evidence="1" type="ORF">XYLVIOL_LOCUS1839</name>
</gene>
<evidence type="ECO:0000313" key="2">
    <source>
        <dbReference type="Proteomes" id="UP001642520"/>
    </source>
</evidence>
<proteinExistence type="predicted"/>
<dbReference type="EMBL" id="CAXAJV020001286">
    <property type="protein sequence ID" value="CAL7935830.1"/>
    <property type="molecule type" value="Genomic_DNA"/>
</dbReference>
<accession>A0ABP1N4C6</accession>
<sequence>MGSSQRYSTEQSKDASISGKLFRDVHVMSHDLKKSEVLKNKNMIDSVRATYTILKDLKKPSGKVLDTVVDAKLTKLEVLKALLLAFLNVLSIQIHSLMDKIVNNDVTYILESSIFDFVTEAMMPLLSGSNNGKIWEKMMDTENIFSTNGHWLQKEMEQTVTDKGVPVEPVIKEPLLKSSKESSLRKVFKL</sequence>